<keyword evidence="5" id="KW-0028">Amino-acid biosynthesis</keyword>
<dbReference type="Pfam" id="PF00682">
    <property type="entry name" value="HMGL-like"/>
    <property type="match status" value="1"/>
</dbReference>
<evidence type="ECO:0000256" key="8">
    <source>
        <dbReference type="ARBA" id="ARBA00023211"/>
    </source>
</evidence>
<evidence type="ECO:0000256" key="3">
    <source>
        <dbReference type="ARBA" id="ARBA00012973"/>
    </source>
</evidence>
<dbReference type="InterPro" id="IPR000891">
    <property type="entry name" value="PYR_CT"/>
</dbReference>
<dbReference type="SUPFAM" id="SSF51569">
    <property type="entry name" value="Aldolase"/>
    <property type="match status" value="1"/>
</dbReference>
<proteinExistence type="inferred from homology"/>
<evidence type="ECO:0000256" key="1">
    <source>
        <dbReference type="ARBA" id="ARBA00004689"/>
    </source>
</evidence>
<dbReference type="GO" id="GO:0003852">
    <property type="term" value="F:2-isopropylmalate synthase activity"/>
    <property type="evidence" value="ECO:0007669"/>
    <property type="project" value="UniProtKB-EC"/>
</dbReference>
<dbReference type="PROSITE" id="PS50991">
    <property type="entry name" value="PYR_CT"/>
    <property type="match status" value="1"/>
</dbReference>
<evidence type="ECO:0000313" key="12">
    <source>
        <dbReference type="Proteomes" id="UP001462640"/>
    </source>
</evidence>
<evidence type="ECO:0000259" key="10">
    <source>
        <dbReference type="PROSITE" id="PS50991"/>
    </source>
</evidence>
<dbReference type="InterPro" id="IPR054691">
    <property type="entry name" value="LeuA/HCS_post-cat"/>
</dbReference>
<keyword evidence="6 11" id="KW-0808">Transferase</keyword>
<comment type="caution">
    <text evidence="11">The sequence shown here is derived from an EMBL/GenBank/DDBJ whole genome shotgun (WGS) entry which is preliminary data.</text>
</comment>
<reference evidence="11 12" key="1">
    <citation type="submission" date="2024-05" db="EMBL/GenBank/DDBJ databases">
        <title>Roseateles sp. 2.12 16S ribosomal RNA gene Genome sequencing and assembly.</title>
        <authorList>
            <person name="Woo H."/>
        </authorList>
    </citation>
    <scope>NUCLEOTIDE SEQUENCE [LARGE SCALE GENOMIC DNA]</scope>
    <source>
        <strain evidence="11 12">2.12</strain>
    </source>
</reference>
<dbReference type="Gene3D" id="1.10.238.260">
    <property type="match status" value="1"/>
</dbReference>
<keyword evidence="8" id="KW-0464">Manganese</keyword>
<dbReference type="PANTHER" id="PTHR10277">
    <property type="entry name" value="HOMOCITRATE SYNTHASE-RELATED"/>
    <property type="match status" value="1"/>
</dbReference>
<evidence type="ECO:0000256" key="6">
    <source>
        <dbReference type="ARBA" id="ARBA00022679"/>
    </source>
</evidence>
<dbReference type="InterPro" id="IPR002034">
    <property type="entry name" value="AIPM/Hcit_synth_CS"/>
</dbReference>
<keyword evidence="9" id="KW-0100">Branched-chain amino acid biosynthesis</keyword>
<dbReference type="InterPro" id="IPR013785">
    <property type="entry name" value="Aldolase_TIM"/>
</dbReference>
<evidence type="ECO:0000256" key="2">
    <source>
        <dbReference type="ARBA" id="ARBA00009396"/>
    </source>
</evidence>
<accession>A0ABV0GJG5</accession>
<gene>
    <name evidence="11" type="ORF">ABDJ40_20115</name>
</gene>
<keyword evidence="11" id="KW-0012">Acyltransferase</keyword>
<dbReference type="Pfam" id="PF22617">
    <property type="entry name" value="HCS_D2"/>
    <property type="match status" value="1"/>
</dbReference>
<evidence type="ECO:0000313" key="11">
    <source>
        <dbReference type="EMBL" id="MEO3715079.1"/>
    </source>
</evidence>
<dbReference type="Gene3D" id="3.20.20.70">
    <property type="entry name" value="Aldolase class I"/>
    <property type="match status" value="1"/>
</dbReference>
<dbReference type="EMBL" id="JBDPZC010000011">
    <property type="protein sequence ID" value="MEO3715079.1"/>
    <property type="molecule type" value="Genomic_DNA"/>
</dbReference>
<evidence type="ECO:0000256" key="7">
    <source>
        <dbReference type="ARBA" id="ARBA00022723"/>
    </source>
</evidence>
<name>A0ABV0GJG5_9BURK</name>
<evidence type="ECO:0000256" key="4">
    <source>
        <dbReference type="ARBA" id="ARBA00022430"/>
    </source>
</evidence>
<evidence type="ECO:0000256" key="9">
    <source>
        <dbReference type="ARBA" id="ARBA00023304"/>
    </source>
</evidence>
<sequence length="409" mass="44544">MNSSTQSPANQARKIYLMETTLRDGEQAPYVNFFAPERLLIAKALADTLTEDDTLDVGFPASSKAEFDSIASISREVGHLHLLGLARMVERDIDAVRESLGDHPRRRIALIVPTSDSHRQFKLGITQEELVTRAVTSLRYARRFFDYVEVGFEDATRSRREFIFELATRLIAEGATCVCLPDTIGCATPEEYGDLFAAMRSQVPNIGNLEYLEAHCHNDLGLALANCLAALRNGANMAGTAFNGIGERAGNTSTEELLMVMRTKPEAYPNVNTDRYAYHKIAECSALVERCSGLKVQAHKAIVGANCYRHESGIHQDGLLKAPALYQAFGPDVIGATVEQIVIGKHSGVNGMRQCLQRLGIAADATQAAEVLRAVKERLATKRSVDDDEILALAHASGLQAAAVPDMAA</sequence>
<dbReference type="EC" id="2.3.3.13" evidence="3"/>
<comment type="similarity">
    <text evidence="2">Belongs to the alpha-IPM synthase/homocitrate synthase family. LeuA type 1 subfamily.</text>
</comment>
<comment type="pathway">
    <text evidence="1">Amino-acid biosynthesis; L-leucine biosynthesis; L-leucine from 3-methyl-2-oxobutanoate: step 1/4.</text>
</comment>
<organism evidence="11 12">
    <name type="scientific">Roseateles flavus</name>
    <dbReference type="NCBI Taxonomy" id="3149041"/>
    <lineage>
        <taxon>Bacteria</taxon>
        <taxon>Pseudomonadati</taxon>
        <taxon>Pseudomonadota</taxon>
        <taxon>Betaproteobacteria</taxon>
        <taxon>Burkholderiales</taxon>
        <taxon>Sphaerotilaceae</taxon>
        <taxon>Roseateles</taxon>
    </lineage>
</organism>
<dbReference type="PANTHER" id="PTHR10277:SF9">
    <property type="entry name" value="2-ISOPROPYLMALATE SYNTHASE 1, CHLOROPLASTIC-RELATED"/>
    <property type="match status" value="1"/>
</dbReference>
<keyword evidence="12" id="KW-1185">Reference proteome</keyword>
<dbReference type="Proteomes" id="UP001462640">
    <property type="component" value="Unassembled WGS sequence"/>
</dbReference>
<keyword evidence="7" id="KW-0479">Metal-binding</keyword>
<protein>
    <recommendedName>
        <fullName evidence="3">2-isopropylmalate synthase</fullName>
        <ecNumber evidence="3">2.3.3.13</ecNumber>
    </recommendedName>
</protein>
<feature type="domain" description="Pyruvate carboxyltransferase" evidence="10">
    <location>
        <begin position="15"/>
        <end position="277"/>
    </location>
</feature>
<dbReference type="RefSeq" id="WP_347612333.1">
    <property type="nucleotide sequence ID" value="NZ_JBDPZC010000011.1"/>
</dbReference>
<dbReference type="InterPro" id="IPR050073">
    <property type="entry name" value="2-IPM_HCS-like"/>
</dbReference>
<keyword evidence="4" id="KW-0432">Leucine biosynthesis</keyword>
<evidence type="ECO:0000256" key="5">
    <source>
        <dbReference type="ARBA" id="ARBA00022605"/>
    </source>
</evidence>
<dbReference type="PROSITE" id="PS00816">
    <property type="entry name" value="AIPM_HOMOCIT_SYNTH_2"/>
    <property type="match status" value="1"/>
</dbReference>